<proteinExistence type="predicted"/>
<dbReference type="Proteomes" id="UP000316665">
    <property type="component" value="Chromosome"/>
</dbReference>
<protein>
    <recommendedName>
        <fullName evidence="1">HipA-like kinase domain-containing protein</fullName>
    </recommendedName>
</protein>
<evidence type="ECO:0000313" key="3">
    <source>
        <dbReference type="Proteomes" id="UP000316665"/>
    </source>
</evidence>
<sequence length="253" mass="27891">MKIRKGTLLPDSEPVGTGINAARRGLAVTRTDQIQVIFKKLSEPELAAEIFCADLARNLGLPAPEPILLYDPVAGEILYGCVDLEYPNSLRAFNVTPPTYNPAARKILEQALLAWPKINEVAAFDEWIDNRDRNLGNLLFVGPKEFAIIDHGKALDIDPSYPSQNVLCNLLAADCTSTKEVRALLRTLFRESAAFDIMNAEVTRASLESTGIATHTVSAERFFDFVENRLSNLNTHLQNRFPGQQGLLIGATI</sequence>
<organism evidence="2 3">
    <name type="scientific">Janthinobacterium tructae</name>
    <dbReference type="NCBI Taxonomy" id="2590869"/>
    <lineage>
        <taxon>Bacteria</taxon>
        <taxon>Pseudomonadati</taxon>
        <taxon>Pseudomonadota</taxon>
        <taxon>Betaproteobacteria</taxon>
        <taxon>Burkholderiales</taxon>
        <taxon>Oxalobacteraceae</taxon>
        <taxon>Janthinobacterium</taxon>
    </lineage>
</organism>
<evidence type="ECO:0000313" key="2">
    <source>
        <dbReference type="EMBL" id="QDG69390.1"/>
    </source>
</evidence>
<accession>A0A4Y6RA45</accession>
<gene>
    <name evidence="2" type="ORF">FJQ89_02400</name>
</gene>
<reference evidence="2 3" key="1">
    <citation type="submission" date="2019-06" db="EMBL/GenBank/DDBJ databases">
        <title>Complete genome sequence of Janthinobacterium sp. SNU WT3 isolated from diseased rainbow trout.</title>
        <authorList>
            <person name="Oh W.T."/>
            <person name="Park S.C."/>
        </authorList>
    </citation>
    <scope>NUCLEOTIDE SEQUENCE [LARGE SCALE GENOMIC DNA]</scope>
    <source>
        <strain evidence="2 3">SNU WT3</strain>
    </source>
</reference>
<keyword evidence="3" id="KW-1185">Reference proteome</keyword>
<dbReference type="KEGG" id="jas:FJQ89_02400"/>
<dbReference type="InterPro" id="IPR046748">
    <property type="entry name" value="HipA_2"/>
</dbReference>
<dbReference type="OrthoDB" id="9128719at2"/>
<feature type="domain" description="HipA-like kinase" evidence="1">
    <location>
        <begin position="41"/>
        <end position="158"/>
    </location>
</feature>
<dbReference type="AlphaFoldDB" id="A0A4Y6RA45"/>
<dbReference type="RefSeq" id="WP_141168880.1">
    <property type="nucleotide sequence ID" value="NZ_CP041185.1"/>
</dbReference>
<name>A0A4Y6RA45_9BURK</name>
<dbReference type="Pfam" id="PF20613">
    <property type="entry name" value="HipA_2"/>
    <property type="match status" value="1"/>
</dbReference>
<evidence type="ECO:0000259" key="1">
    <source>
        <dbReference type="Pfam" id="PF20613"/>
    </source>
</evidence>
<dbReference type="EMBL" id="CP041185">
    <property type="protein sequence ID" value="QDG69390.1"/>
    <property type="molecule type" value="Genomic_DNA"/>
</dbReference>